<reference evidence="1" key="2">
    <citation type="submission" date="2021-04" db="EMBL/GenBank/DDBJ databases">
        <authorList>
            <person name="Gilroy R."/>
        </authorList>
    </citation>
    <scope>NUCLEOTIDE SEQUENCE</scope>
    <source>
        <strain evidence="1">ChiHjej9B8-1298</strain>
    </source>
</reference>
<dbReference type="EMBL" id="DXBX01000039">
    <property type="protein sequence ID" value="HIZ32966.1"/>
    <property type="molecule type" value="Genomic_DNA"/>
</dbReference>
<gene>
    <name evidence="1" type="ORF">H9814_05375</name>
</gene>
<dbReference type="Gene3D" id="3.40.30.10">
    <property type="entry name" value="Glutaredoxin"/>
    <property type="match status" value="1"/>
</dbReference>
<comment type="caution">
    <text evidence="1">The sequence shown here is derived from an EMBL/GenBank/DDBJ whole genome shotgun (WGS) entry which is preliminary data.</text>
</comment>
<organism evidence="1 2">
    <name type="scientific">Candidatus Bacteroides merdigallinarum</name>
    <dbReference type="NCBI Taxonomy" id="2838473"/>
    <lineage>
        <taxon>Bacteria</taxon>
        <taxon>Pseudomonadati</taxon>
        <taxon>Bacteroidota</taxon>
        <taxon>Bacteroidia</taxon>
        <taxon>Bacteroidales</taxon>
        <taxon>Bacteroidaceae</taxon>
        <taxon>Bacteroides</taxon>
    </lineage>
</organism>
<sequence length="100" mass="10927">MIKIYGMNTCPDCTYVEEQVKGNERYEVIDIGAHVRNLKEFLRLRDKNPVFEATKRAGAVGIPCFVLEDGTVTLSAEDAGLHSRSTATEGTSCRIDGSGC</sequence>
<proteinExistence type="predicted"/>
<protein>
    <submittedName>
        <fullName evidence="1">Glutaredoxin-related protein</fullName>
    </submittedName>
</protein>
<name>A0A9D2E900_9BACE</name>
<accession>A0A9D2E900</accession>
<dbReference type="Proteomes" id="UP000824028">
    <property type="component" value="Unassembled WGS sequence"/>
</dbReference>
<reference evidence="1" key="1">
    <citation type="journal article" date="2021" name="PeerJ">
        <title>Extensive microbial diversity within the chicken gut microbiome revealed by metagenomics and culture.</title>
        <authorList>
            <person name="Gilroy R."/>
            <person name="Ravi A."/>
            <person name="Getino M."/>
            <person name="Pursley I."/>
            <person name="Horton D.L."/>
            <person name="Alikhan N.F."/>
            <person name="Baker D."/>
            <person name="Gharbi K."/>
            <person name="Hall N."/>
            <person name="Watson M."/>
            <person name="Adriaenssens E.M."/>
            <person name="Foster-Nyarko E."/>
            <person name="Jarju S."/>
            <person name="Secka A."/>
            <person name="Antonio M."/>
            <person name="Oren A."/>
            <person name="Chaudhuri R.R."/>
            <person name="La Ragione R."/>
            <person name="Hildebrand F."/>
            <person name="Pallen M.J."/>
        </authorList>
    </citation>
    <scope>NUCLEOTIDE SEQUENCE</scope>
    <source>
        <strain evidence="1">ChiHjej9B8-1298</strain>
    </source>
</reference>
<evidence type="ECO:0000313" key="2">
    <source>
        <dbReference type="Proteomes" id="UP000824028"/>
    </source>
</evidence>
<evidence type="ECO:0000313" key="1">
    <source>
        <dbReference type="EMBL" id="HIZ32966.1"/>
    </source>
</evidence>
<dbReference type="AlphaFoldDB" id="A0A9D2E900"/>